<evidence type="ECO:0000313" key="12">
    <source>
        <dbReference type="EMBL" id="GFQ91992.1"/>
    </source>
</evidence>
<gene>
    <name evidence="12" type="ORF">TNCT_17651</name>
</gene>
<feature type="non-terminal residue" evidence="12">
    <location>
        <position position="676"/>
    </location>
</feature>
<evidence type="ECO:0000256" key="8">
    <source>
        <dbReference type="ARBA" id="ARBA00022776"/>
    </source>
</evidence>
<feature type="compositionally biased region" description="Basic and acidic residues" evidence="11">
    <location>
        <begin position="357"/>
        <end position="369"/>
    </location>
</feature>
<comment type="similarity">
    <text evidence="3">Belongs to the CND2 (condensin subunit 2) family.</text>
</comment>
<keyword evidence="13" id="KW-1185">Reference proteome</keyword>
<evidence type="ECO:0000256" key="4">
    <source>
        <dbReference type="ARBA" id="ARBA00016065"/>
    </source>
</evidence>
<keyword evidence="10" id="KW-0131">Cell cycle</keyword>
<keyword evidence="7" id="KW-0132">Cell division</keyword>
<reference evidence="12" key="1">
    <citation type="submission" date="2020-07" db="EMBL/GenBank/DDBJ databases">
        <title>Multicomponent nature underlies the extraordinary mechanical properties of spider dragline silk.</title>
        <authorList>
            <person name="Kono N."/>
            <person name="Nakamura H."/>
            <person name="Mori M."/>
            <person name="Yoshida Y."/>
            <person name="Ohtoshi R."/>
            <person name="Malay A.D."/>
            <person name="Moran D.A.P."/>
            <person name="Tomita M."/>
            <person name="Numata K."/>
            <person name="Arakawa K."/>
        </authorList>
    </citation>
    <scope>NUCLEOTIDE SEQUENCE</scope>
</reference>
<proteinExistence type="inferred from homology"/>
<evidence type="ECO:0000313" key="13">
    <source>
        <dbReference type="Proteomes" id="UP000887116"/>
    </source>
</evidence>
<dbReference type="GO" id="GO:0003682">
    <property type="term" value="F:chromatin binding"/>
    <property type="evidence" value="ECO:0007669"/>
    <property type="project" value="TreeGrafter"/>
</dbReference>
<dbReference type="GO" id="GO:0000796">
    <property type="term" value="C:condensin complex"/>
    <property type="evidence" value="ECO:0007669"/>
    <property type="project" value="InterPro"/>
</dbReference>
<dbReference type="PANTHER" id="PTHR13108:SF9">
    <property type="entry name" value="CONDENSIN COMPLEX SUBUNIT 2"/>
    <property type="match status" value="1"/>
</dbReference>
<dbReference type="GO" id="GO:0007076">
    <property type="term" value="P:mitotic chromosome condensation"/>
    <property type="evidence" value="ECO:0007669"/>
    <property type="project" value="InterPro"/>
</dbReference>
<evidence type="ECO:0000256" key="5">
    <source>
        <dbReference type="ARBA" id="ARBA00022454"/>
    </source>
</evidence>
<protein>
    <recommendedName>
        <fullName evidence="4">Condensin complex subunit 2</fullName>
    </recommendedName>
</protein>
<accession>A0A8X6FZD5</accession>
<dbReference type="EMBL" id="BMAO01033813">
    <property type="protein sequence ID" value="GFQ91992.1"/>
    <property type="molecule type" value="Genomic_DNA"/>
</dbReference>
<evidence type="ECO:0000256" key="10">
    <source>
        <dbReference type="ARBA" id="ARBA00023306"/>
    </source>
</evidence>
<dbReference type="GO" id="GO:0051301">
    <property type="term" value="P:cell division"/>
    <property type="evidence" value="ECO:0007669"/>
    <property type="project" value="UniProtKB-KW"/>
</dbReference>
<dbReference type="InterPro" id="IPR022816">
    <property type="entry name" value="Condensin_barren_su2"/>
</dbReference>
<keyword evidence="8" id="KW-0498">Mitosis</keyword>
<keyword evidence="5" id="KW-0158">Chromosome</keyword>
<dbReference type="Proteomes" id="UP000887116">
    <property type="component" value="Unassembled WGS sequence"/>
</dbReference>
<comment type="caution">
    <text evidence="12">The sequence shown here is derived from an EMBL/GenBank/DDBJ whole genome shotgun (WGS) entry which is preliminary data.</text>
</comment>
<evidence type="ECO:0000256" key="9">
    <source>
        <dbReference type="ARBA" id="ARBA00023067"/>
    </source>
</evidence>
<comment type="subcellular location">
    <subcellularLocation>
        <location evidence="1">Chromosome</location>
    </subcellularLocation>
    <subcellularLocation>
        <location evidence="2">Cytoplasm</location>
    </subcellularLocation>
</comment>
<organism evidence="12 13">
    <name type="scientific">Trichonephila clavata</name>
    <name type="common">Joro spider</name>
    <name type="synonym">Nephila clavata</name>
    <dbReference type="NCBI Taxonomy" id="2740835"/>
    <lineage>
        <taxon>Eukaryota</taxon>
        <taxon>Metazoa</taxon>
        <taxon>Ecdysozoa</taxon>
        <taxon>Arthropoda</taxon>
        <taxon>Chelicerata</taxon>
        <taxon>Arachnida</taxon>
        <taxon>Araneae</taxon>
        <taxon>Araneomorphae</taxon>
        <taxon>Entelegynae</taxon>
        <taxon>Araneoidea</taxon>
        <taxon>Nephilidae</taxon>
        <taxon>Trichonephila</taxon>
    </lineage>
</organism>
<keyword evidence="6" id="KW-0963">Cytoplasm</keyword>
<evidence type="ECO:0000256" key="11">
    <source>
        <dbReference type="SAM" id="MobiDB-lite"/>
    </source>
</evidence>
<dbReference type="Pfam" id="PF05786">
    <property type="entry name" value="Cnd2"/>
    <property type="match status" value="2"/>
</dbReference>
<evidence type="ECO:0000256" key="3">
    <source>
        <dbReference type="ARBA" id="ARBA00009471"/>
    </source>
</evidence>
<evidence type="ECO:0000256" key="2">
    <source>
        <dbReference type="ARBA" id="ARBA00004496"/>
    </source>
</evidence>
<dbReference type="AlphaFoldDB" id="A0A8X6FZD5"/>
<evidence type="ECO:0000256" key="7">
    <source>
        <dbReference type="ARBA" id="ARBA00022618"/>
    </source>
</evidence>
<dbReference type="GO" id="GO:0005737">
    <property type="term" value="C:cytoplasm"/>
    <property type="evidence" value="ECO:0007669"/>
    <property type="project" value="UniProtKB-SubCell"/>
</dbReference>
<keyword evidence="9" id="KW-0226">DNA condensation</keyword>
<feature type="region of interest" description="Disordered" evidence="11">
    <location>
        <begin position="357"/>
        <end position="377"/>
    </location>
</feature>
<evidence type="ECO:0000256" key="1">
    <source>
        <dbReference type="ARBA" id="ARBA00004286"/>
    </source>
</evidence>
<dbReference type="OrthoDB" id="6428685at2759"/>
<evidence type="ECO:0000256" key="6">
    <source>
        <dbReference type="ARBA" id="ARBA00022490"/>
    </source>
</evidence>
<dbReference type="PANTHER" id="PTHR13108">
    <property type="entry name" value="CONDENSIN COMPLEX SUBUNIT 2"/>
    <property type="match status" value="1"/>
</dbReference>
<name>A0A8X6FZD5_TRICU</name>
<sequence length="676" mass="75901">HTGLFHTIILLSKMEQTLNLSSTDDPDSSLSKRAELNPSDSLAGMTEKEIHQHLNHCMKLAAENKINIKNAFGLHLISIMQNLVRQKDSTDLTLASLSLQASSKIYASRIEALYKETFQFHGHLQTVVGGKAVPNAAFDEDGLNENMNSDDVNERKPQKKKLKSYLCSEESISLSGNQANTLALKPHENFELMKSAFSATRTTKKLLDSLRMESDSCKISCGTSSKCFKSKSDESISKPVKFCLAKKIKGKLTAIENLNIQPTVNEDTESVNKTLDVFPDVDSWSGACTGGNDSSIIENNGNEFDVMIDRFSVLDITADTFTRDISQAITKGNVIDERLLPPQSALKKVLRTTEKKGKISEKERISEKEKKKREKKPREPFFNYEHIVDNLLFAPGKKITLTNSAISEWNLKETTVLCTGHDKLFSEIANDSESGEMQNQLFGMSFYNIISEMEPYYNIKNFFFKREQLWKRLRKLHSPQHVTFSSAVKIRPSSFGTLRGPETDCNAFAENDTLVQSFKDLSLHDFSDDNNAADGPLDLPSIGEDEIGCAVSNRSGFFEDDVQLMMVTPPELVKPLNVRFSQKPLNIDSDRLKSCMWNVISTNLTENSSGSVLFSEICTEVQKRYKPDKNEHIPQQLSFVVLLILANQKDLYLENIESSKDLIVKMDTSELSFEAA</sequence>